<dbReference type="Pfam" id="PF00106">
    <property type="entry name" value="adh_short"/>
    <property type="match status" value="1"/>
</dbReference>
<dbReference type="PRINTS" id="PR00081">
    <property type="entry name" value="GDHRDH"/>
</dbReference>
<dbReference type="InterPro" id="IPR036291">
    <property type="entry name" value="NAD(P)-bd_dom_sf"/>
</dbReference>
<gene>
    <name evidence="4" type="ORF">G01um101477_610</name>
</gene>
<evidence type="ECO:0000313" key="5">
    <source>
        <dbReference type="Proteomes" id="UP000319613"/>
    </source>
</evidence>
<dbReference type="InterPro" id="IPR002347">
    <property type="entry name" value="SDR_fam"/>
</dbReference>
<evidence type="ECO:0000313" key="4">
    <source>
        <dbReference type="EMBL" id="TSC65141.1"/>
    </source>
</evidence>
<reference evidence="4 5" key="1">
    <citation type="submission" date="2017-07" db="EMBL/GenBank/DDBJ databases">
        <title>Mechanisms for carbon and nitrogen cycling indicate functional differentiation within the Candidate Phyla Radiation.</title>
        <authorList>
            <person name="Danczak R.E."/>
            <person name="Johnston M.D."/>
            <person name="Kenah C."/>
            <person name="Slattery M."/>
            <person name="Wrighton K.C."/>
            <person name="Wilkins M.J."/>
        </authorList>
    </citation>
    <scope>NUCLEOTIDE SEQUENCE [LARGE SCALE GENOMIC DNA]</scope>
    <source>
        <strain evidence="4">Gr01-1014_77</strain>
    </source>
</reference>
<dbReference type="PANTHER" id="PTHR43391:SF14">
    <property type="entry name" value="DEHYDROGENASE_REDUCTASE SDR FAMILY PROTEIN 7-LIKE"/>
    <property type="match status" value="1"/>
</dbReference>
<accession>A0A554J9U9</accession>
<dbReference type="Gene3D" id="3.10.129.10">
    <property type="entry name" value="Hotdog Thioesterase"/>
    <property type="match status" value="1"/>
</dbReference>
<dbReference type="AlphaFoldDB" id="A0A554J9U9"/>
<dbReference type="Gene3D" id="3.40.50.720">
    <property type="entry name" value="NAD(P)-binding Rossmann-like Domain"/>
    <property type="match status" value="1"/>
</dbReference>
<dbReference type="InterPro" id="IPR029069">
    <property type="entry name" value="HotDog_dom_sf"/>
</dbReference>
<organism evidence="4 5">
    <name type="scientific">Candidatus Doudnabacteria bacterium Gr01-1014_77</name>
    <dbReference type="NCBI Taxonomy" id="2017133"/>
    <lineage>
        <taxon>Bacteria</taxon>
        <taxon>Candidatus Doudnaibacteriota</taxon>
    </lineage>
</organism>
<evidence type="ECO:0000256" key="2">
    <source>
        <dbReference type="ARBA" id="ARBA00022857"/>
    </source>
</evidence>
<comment type="caution">
    <text evidence="4">The sequence shown here is derived from an EMBL/GenBank/DDBJ whole genome shotgun (WGS) entry which is preliminary data.</text>
</comment>
<name>A0A554J9U9_9BACT</name>
<dbReference type="PANTHER" id="PTHR43391">
    <property type="entry name" value="RETINOL DEHYDROGENASE-RELATED"/>
    <property type="match status" value="1"/>
</dbReference>
<keyword evidence="3" id="KW-0560">Oxidoreductase</keyword>
<dbReference type="CDD" id="cd05233">
    <property type="entry name" value="SDR_c"/>
    <property type="match status" value="1"/>
</dbReference>
<keyword evidence="2" id="KW-0521">NADP</keyword>
<dbReference type="GO" id="GO:0016491">
    <property type="term" value="F:oxidoreductase activity"/>
    <property type="evidence" value="ECO:0007669"/>
    <property type="project" value="UniProtKB-KW"/>
</dbReference>
<dbReference type="SUPFAM" id="SSF54637">
    <property type="entry name" value="Thioesterase/thiol ester dehydrase-isomerase"/>
    <property type="match status" value="1"/>
</dbReference>
<proteinExistence type="inferred from homology"/>
<dbReference type="Proteomes" id="UP000319613">
    <property type="component" value="Unassembled WGS sequence"/>
</dbReference>
<evidence type="ECO:0000256" key="3">
    <source>
        <dbReference type="ARBA" id="ARBA00023002"/>
    </source>
</evidence>
<dbReference type="SUPFAM" id="SSF51735">
    <property type="entry name" value="NAD(P)-binding Rossmann-fold domains"/>
    <property type="match status" value="1"/>
</dbReference>
<comment type="similarity">
    <text evidence="1">Belongs to the short-chain dehydrogenases/reductases (SDR) family.</text>
</comment>
<protein>
    <submittedName>
        <fullName evidence="4">Short-chain dehydrogenase/reductase SDR</fullName>
    </submittedName>
</protein>
<dbReference type="EMBL" id="VMFF01000066">
    <property type="protein sequence ID" value="TSC65141.1"/>
    <property type="molecule type" value="Genomic_DNA"/>
</dbReference>
<evidence type="ECO:0000256" key="1">
    <source>
        <dbReference type="ARBA" id="ARBA00006484"/>
    </source>
</evidence>
<sequence length="453" mass="49762">MVDIPTSAEIKETQPLKGKLVVITGTSRGIGSKLPLPFAEAGADIVGTHVSPGDRSERRQQGVINQVREVNPEANFESVLVDITDSGQQWELLTIAVGGDVYNPTRKVDVLVLNAAGGLEEGKGEDWADRINHEAQIELVQLFLPHMQKGGQIIFMQSLWSHYYGQTKQYAIYEPVARTKHAAEAALRSGIPEFEKRGVKLSVLVGDVIRDTSVHSMFSRVFKADLIELESTVPGGKFPDADEVATVVRDMVLNPGENGATRYIGRDTLPPFDESVFGEELAREEVAEMLPMYNDNSLFLDAFELTGMNSGIGTYTTREKDFDGHFDGEFADMKVMPGHFITEMAAQAAGMVVARTRILGSGMPLFTGVHADFLSMSFPGETLKTVARFERAVSGKIICNAKVYGQDGTQVANFDRISFQVLPTQELGRRFYKMTRATRGLAPNEESSKDTSE</sequence>